<evidence type="ECO:0000259" key="2">
    <source>
        <dbReference type="Pfam" id="PF18818"/>
    </source>
</evidence>
<organism evidence="3 4">
    <name type="scientific">Weissella oryzae (strain DSM 25784 / JCM 18191 / LMG 30913 / SG25)</name>
    <dbReference type="NCBI Taxonomy" id="1329250"/>
    <lineage>
        <taxon>Bacteria</taxon>
        <taxon>Bacillati</taxon>
        <taxon>Bacillota</taxon>
        <taxon>Bacilli</taxon>
        <taxon>Lactobacillales</taxon>
        <taxon>Lactobacillaceae</taxon>
        <taxon>Weissella</taxon>
    </lineage>
</organism>
<dbReference type="Pfam" id="PF18818">
    <property type="entry name" value="MPTase-PolyVal"/>
    <property type="match status" value="1"/>
</dbReference>
<dbReference type="STRING" id="1329250.WOSG25_090410"/>
<evidence type="ECO:0000313" key="4">
    <source>
        <dbReference type="Proteomes" id="UP000030643"/>
    </source>
</evidence>
<dbReference type="OrthoDB" id="9803716at2"/>
<dbReference type="Gene3D" id="1.10.10.2910">
    <property type="match status" value="1"/>
</dbReference>
<gene>
    <name evidence="3" type="ORF">WOSG25_090410</name>
</gene>
<dbReference type="EMBL" id="DF820492">
    <property type="protein sequence ID" value="GAK31344.1"/>
    <property type="molecule type" value="Genomic_DNA"/>
</dbReference>
<sequence>MSKTDEFNEKFADLIEVFDYYKTLDSSTLVPNEYRPDLLDDLMLLADNQADPLQNEAQNFIQDNLKPNNAHSEFTFIYQQGNLYTTVISDFISESQSNDFALFAGAVLNATGELPYDEIYEQERNFIKISPKELPLDEMKNLLKQMAAMQQGNPLDNLKITEFIQHKLKKAEKNNSKNELSNLIKAKDYKGVSATLKNGIHDYLQSDTFKKYLQFISKFHKYSSNNNRLILGQNPGATHVASFNKWKELDRKVVKGSKAIYVYAPMQVVKKDENNKPIVDKNGEIQKETFFKLVPVFDVSQTNGKELPKQVYELPGDINEPEKFKQYFDTLASQTSAKVRIQTNEVLGTSEGFYKPSDNLIVIKKGMGQEQTIKTLIHEIVHAELHTNSQAVFGSREYSQHEFEAESVAFIVADHLGIDTSEYSFGYLSSWTSGGLEIDSFQSSLEAITNEAKTLITKIDATLEKTMTKDKTENLFEERVNKAQSEIKLAAVSDEKQQEKASPKV</sequence>
<dbReference type="RefSeq" id="WP_052348579.1">
    <property type="nucleotide sequence ID" value="NZ_DF820492.1"/>
</dbReference>
<accession>A0A069CV63</accession>
<dbReference type="InterPro" id="IPR013610">
    <property type="entry name" value="ArdC_N"/>
</dbReference>
<evidence type="ECO:0000259" key="1">
    <source>
        <dbReference type="Pfam" id="PF08401"/>
    </source>
</evidence>
<protein>
    <submittedName>
        <fullName evidence="3">Uncharacterized protein</fullName>
    </submittedName>
</protein>
<reference evidence="4" key="1">
    <citation type="journal article" date="2014" name="Genome Announc.">
        <title>Draft genome sequence of Weissella oryzae SG25T, isolated from fermented rice grains.</title>
        <authorList>
            <person name="Tanizawa Y."/>
            <person name="Fujisawa T."/>
            <person name="Mochizuki T."/>
            <person name="Kaminuma E."/>
            <person name="Suzuki Y."/>
            <person name="Nakamura Y."/>
            <person name="Tohno M."/>
        </authorList>
    </citation>
    <scope>NUCLEOTIDE SEQUENCE [LARGE SCALE GENOMIC DNA]</scope>
    <source>
        <strain evidence="4">DSM 25784 / JCM 18191 / LMG 30913 / SG25</strain>
    </source>
</reference>
<dbReference type="AlphaFoldDB" id="A0A069CV63"/>
<dbReference type="Pfam" id="PF08401">
    <property type="entry name" value="ArdcN"/>
    <property type="match status" value="1"/>
</dbReference>
<dbReference type="InterPro" id="IPR041459">
    <property type="entry name" value="MPTase-PolyVal"/>
</dbReference>
<proteinExistence type="predicted"/>
<evidence type="ECO:0000313" key="3">
    <source>
        <dbReference type="EMBL" id="GAK31344.1"/>
    </source>
</evidence>
<feature type="domain" description="N-terminal" evidence="1">
    <location>
        <begin position="194"/>
        <end position="297"/>
    </location>
</feature>
<dbReference type="GO" id="GO:0003697">
    <property type="term" value="F:single-stranded DNA binding"/>
    <property type="evidence" value="ECO:0007669"/>
    <property type="project" value="InterPro"/>
</dbReference>
<dbReference type="Proteomes" id="UP000030643">
    <property type="component" value="Unassembled WGS sequence"/>
</dbReference>
<feature type="domain" description="Polyvalent protein metallopeptidase" evidence="2">
    <location>
        <begin position="347"/>
        <end position="432"/>
    </location>
</feature>
<keyword evidence="4" id="KW-1185">Reference proteome</keyword>
<name>A0A069CV63_WEIOS</name>
<dbReference type="eggNOG" id="COG4227">
    <property type="taxonomic scope" value="Bacteria"/>
</dbReference>